<evidence type="ECO:0008006" key="4">
    <source>
        <dbReference type="Google" id="ProtNLM"/>
    </source>
</evidence>
<dbReference type="AlphaFoldDB" id="A0AAU9E553"/>
<reference evidence="2 3" key="1">
    <citation type="submission" date="2023-08" db="EMBL/GenBank/DDBJ databases">
        <title>Helicovermis profunda gen. nov., sp. nov., a novel mesophilic, fermentative bacterium within the Bacillota from a deep-sea hydrothermal vent chimney.</title>
        <authorList>
            <person name="Miyazaki U."/>
            <person name="Mizutani D."/>
            <person name="Hashimoto Y."/>
            <person name="Tame A."/>
            <person name="Sawayama S."/>
            <person name="Miyazaki J."/>
            <person name="Takai K."/>
            <person name="Nakagawa S."/>
        </authorList>
    </citation>
    <scope>NUCLEOTIDE SEQUENCE [LARGE SCALE GENOMIC DNA]</scope>
    <source>
        <strain evidence="2 3">S502</strain>
    </source>
</reference>
<keyword evidence="1" id="KW-0472">Membrane</keyword>
<feature type="transmembrane region" description="Helical" evidence="1">
    <location>
        <begin position="12"/>
        <end position="32"/>
    </location>
</feature>
<proteinExistence type="predicted"/>
<dbReference type="RefSeq" id="WP_338536068.1">
    <property type="nucleotide sequence ID" value="NZ_AP028654.1"/>
</dbReference>
<evidence type="ECO:0000313" key="2">
    <source>
        <dbReference type="EMBL" id="BEP27697.1"/>
    </source>
</evidence>
<accession>A0AAU9E553</accession>
<dbReference type="Proteomes" id="UP001321786">
    <property type="component" value="Chromosome"/>
</dbReference>
<keyword evidence="1" id="KW-0812">Transmembrane</keyword>
<keyword evidence="1" id="KW-1133">Transmembrane helix</keyword>
<organism evidence="2 3">
    <name type="scientific">Helicovermis profundi</name>
    <dbReference type="NCBI Taxonomy" id="3065157"/>
    <lineage>
        <taxon>Bacteria</taxon>
        <taxon>Bacillati</taxon>
        <taxon>Bacillota</taxon>
        <taxon>Clostridia</taxon>
        <taxon>Helicovermis</taxon>
    </lineage>
</organism>
<keyword evidence="3" id="KW-1185">Reference proteome</keyword>
<evidence type="ECO:0000313" key="3">
    <source>
        <dbReference type="Proteomes" id="UP001321786"/>
    </source>
</evidence>
<gene>
    <name evidence="2" type="ORF">HLPR_00280</name>
</gene>
<dbReference type="KEGG" id="hprf:HLPR_00280"/>
<protein>
    <recommendedName>
        <fullName evidence="4">DUF948 domain-containing protein</fullName>
    </recommendedName>
</protein>
<sequence>MNGEIIFTLKDIGMFVLWLLLCGILVYIILLLKNLYSSLKVVKGIIKNNEESINKVLDESPGISKNINDISKEVAYDLSVFKGTIDNIAETSESVTGVIKDNNTVVDSMSSVLHTATMAKKAVDKFLAKDE</sequence>
<evidence type="ECO:0000256" key="1">
    <source>
        <dbReference type="SAM" id="Phobius"/>
    </source>
</evidence>
<name>A0AAU9E553_9FIRM</name>
<dbReference type="EMBL" id="AP028654">
    <property type="protein sequence ID" value="BEP27697.1"/>
    <property type="molecule type" value="Genomic_DNA"/>
</dbReference>